<name>A0A553PL32_TIGCA</name>
<dbReference type="Proteomes" id="UP000318571">
    <property type="component" value="Chromosome 11"/>
</dbReference>
<feature type="compositionally biased region" description="Basic and acidic residues" evidence="4">
    <location>
        <begin position="77"/>
        <end position="112"/>
    </location>
</feature>
<dbReference type="Gene3D" id="3.40.50.1820">
    <property type="entry name" value="alpha/beta hydrolase"/>
    <property type="match status" value="1"/>
</dbReference>
<dbReference type="InterPro" id="IPR050309">
    <property type="entry name" value="Type-B_Carboxylest/Lipase"/>
</dbReference>
<sequence>MSNRDFVGMSNWAEEEDDDHEEPHRKVLPPKRHGSIERYRPGAIHGQQQLQRQDREDTGHGWNGRGRGAVPNGQLRQPRDQPDDLRQKLNAKKQLDQNDLRHRLNQRSREPEPPNSNQEEERHVDDRASPEEGRGRGRNGQSGNGRNRHQRVQGKGGNFGSSREAPRLHPRENGQSKSENTARHNLPRPKRNTENFNPSYAPPEMRILAAAPGLKKYNREYTSRDVLVVNDLFCAENDLTIYNKLLVEIEQSGVNLDQLWQSWHNDSHWIADDKLKWKAACPTFHMILDRIRDYFEMDIKATRLNWYRDSSEWKPFHHDAAALKPDKARTQNMTVAVSFGMERDAAFEHAQTKTVISMPQPNGTIYTFGKDVNILWRHGIPQIPPEEMCSMKKRDLLGLLLLVKLSLGNIILTHNGPGYRIKFKGENIQTNTHGVRYNSFRGIPYAQPPVGELRFRDPKPLEYEGITYVNATAYSMPCSQIDLTKTDELKIFGHEDCLTLDIHTPTTCTDASCPLKPVMVFLHGGSFSMGTGSHYGPELFMDQRNVVLITLNYRLSALGFLSLENWQLSGNQGLKDQLEALKWIHSHIRTFGGDPNKITLFGHAAGAQSVHAHLLTNLGQGLFQGAILQSGAMPILVHPMLAKQTEQSSRTLLKLLDCNRQYMQDVMNCLQNRNLEDIFVHLMPKSNIMDALTSAQRENEAPGLVFGPVIDTYALVPFLPDNPWQLMMEQRFKRMPIMMGACKDEGTLYVPSLWNRINEANNLWNDISAKIFLSKAGKSLTDLENTVLNVLKRYYLGNNYVSMDMKQDLLDIVSDGLTLSPLHETAQSFVSSNVPVYFYELTHRPSFSYSQLYGAPFGTRDIDFGVSHGDDLLLMFNVSFLRTINPIETEGDVKVSNHLLKLWTNFAQHGNPTPTATDSFPLWKTFTNAQEHVFEIGDQLILDDQARFHDRMFLWRNIFWNTLFNRTRADLKRVVPLIPPSLPPLQTNQNSFDSSSYQGQAVSPNNNPVNQLFGVQGTSMVQATTPPYLALEGYRECLGKVQDGSAQMYCLPQNRPGMCPMDTWYRLQTTFQGDSCDDRVMNAPNSASYGPPSYLSLPYSEQCFDKVNAGPSVTRCLPPVRPHGCPFKTWETIKRTFPGKSCQELENELPPSPGTMRTTTTSTTARPQNMEYLMVNGLDRCMGMRNDGGQIHHCLPYRKPEYCDFESWNKLLKTFEGSRCDGSKRVPGSIQGSGVPNYMAIEGHRDCLKSVRNGADGGFIPCKPRLKPTFCLEETWHQLQRSFKGRTCASSSNTIRITSEEYDDCLGSYRAGFQGWDLCVPRKRPKFCSDDAWIRLQFESDKDVCPHQADTMNFDFISCQSDIECPIHRRKCFRSELLRIQGVCVPKRCEGDIDCPRIGGNADGTFVAGYCRNQYGICHYDRIIESK</sequence>
<dbReference type="InterPro" id="IPR002018">
    <property type="entry name" value="CarbesteraseB"/>
</dbReference>
<evidence type="ECO:0000256" key="3">
    <source>
        <dbReference type="ARBA" id="ARBA00023180"/>
    </source>
</evidence>
<dbReference type="PANTHER" id="PTHR11559">
    <property type="entry name" value="CARBOXYLESTERASE"/>
    <property type="match status" value="1"/>
</dbReference>
<dbReference type="InterPro" id="IPR002168">
    <property type="entry name" value="Lipase_GDXG_HIS_AS"/>
</dbReference>
<evidence type="ECO:0000256" key="2">
    <source>
        <dbReference type="ARBA" id="ARBA00010515"/>
    </source>
</evidence>
<protein>
    <recommendedName>
        <fullName evidence="5">Carboxylesterase type B domain-containing protein</fullName>
    </recommendedName>
</protein>
<accession>A0A553PL32</accession>
<dbReference type="GO" id="GO:0016787">
    <property type="term" value="F:hydrolase activity"/>
    <property type="evidence" value="ECO:0007669"/>
    <property type="project" value="InterPro"/>
</dbReference>
<comment type="cofactor">
    <cofactor evidence="1">
        <name>Fe(2+)</name>
        <dbReference type="ChEBI" id="CHEBI:29033"/>
    </cofactor>
</comment>
<evidence type="ECO:0000313" key="6">
    <source>
        <dbReference type="EMBL" id="TRY78369.1"/>
    </source>
</evidence>
<dbReference type="InterPro" id="IPR037151">
    <property type="entry name" value="AlkB-like_sf"/>
</dbReference>
<dbReference type="EMBL" id="VCGU01000003">
    <property type="protein sequence ID" value="TRY78369.1"/>
    <property type="molecule type" value="Genomic_DNA"/>
</dbReference>
<comment type="caution">
    <text evidence="6">The sequence shown here is derived from an EMBL/GenBank/DDBJ whole genome shotgun (WGS) entry which is preliminary data.</text>
</comment>
<comment type="similarity">
    <text evidence="2">Belongs to the 'GDXG' lipolytic enzyme family.</text>
</comment>
<dbReference type="STRING" id="6832.A0A553PL32"/>
<reference evidence="6 7" key="1">
    <citation type="journal article" date="2018" name="Nat. Ecol. Evol.">
        <title>Genomic signatures of mitonuclear coevolution across populations of Tigriopus californicus.</title>
        <authorList>
            <person name="Barreto F.S."/>
            <person name="Watson E.T."/>
            <person name="Lima T.G."/>
            <person name="Willett C.S."/>
            <person name="Edmands S."/>
            <person name="Li W."/>
            <person name="Burton R.S."/>
        </authorList>
    </citation>
    <scope>NUCLEOTIDE SEQUENCE [LARGE SCALE GENOMIC DNA]</scope>
    <source>
        <strain evidence="6 7">San Diego</strain>
    </source>
</reference>
<keyword evidence="7" id="KW-1185">Reference proteome</keyword>
<keyword evidence="3" id="KW-0325">Glycoprotein</keyword>
<evidence type="ECO:0000256" key="4">
    <source>
        <dbReference type="SAM" id="MobiDB-lite"/>
    </source>
</evidence>
<dbReference type="SUPFAM" id="SSF53474">
    <property type="entry name" value="alpha/beta-Hydrolases"/>
    <property type="match status" value="1"/>
</dbReference>
<feature type="compositionally biased region" description="Basic and acidic residues" evidence="4">
    <location>
        <begin position="164"/>
        <end position="174"/>
    </location>
</feature>
<proteinExistence type="inferred from homology"/>
<evidence type="ECO:0000259" key="5">
    <source>
        <dbReference type="Pfam" id="PF00135"/>
    </source>
</evidence>
<evidence type="ECO:0000256" key="1">
    <source>
        <dbReference type="ARBA" id="ARBA00001954"/>
    </source>
</evidence>
<dbReference type="SUPFAM" id="SSF51197">
    <property type="entry name" value="Clavaminate synthase-like"/>
    <property type="match status" value="1"/>
</dbReference>
<dbReference type="InterPro" id="IPR029058">
    <property type="entry name" value="AB_hydrolase_fold"/>
</dbReference>
<evidence type="ECO:0000313" key="7">
    <source>
        <dbReference type="Proteomes" id="UP000318571"/>
    </source>
</evidence>
<feature type="region of interest" description="Disordered" evidence="4">
    <location>
        <begin position="1"/>
        <end position="201"/>
    </location>
</feature>
<dbReference type="Pfam" id="PF00135">
    <property type="entry name" value="COesterase"/>
    <property type="match status" value="1"/>
</dbReference>
<organism evidence="6 7">
    <name type="scientific">Tigriopus californicus</name>
    <name type="common">Marine copepod</name>
    <dbReference type="NCBI Taxonomy" id="6832"/>
    <lineage>
        <taxon>Eukaryota</taxon>
        <taxon>Metazoa</taxon>
        <taxon>Ecdysozoa</taxon>
        <taxon>Arthropoda</taxon>
        <taxon>Crustacea</taxon>
        <taxon>Multicrustacea</taxon>
        <taxon>Hexanauplia</taxon>
        <taxon>Copepoda</taxon>
        <taxon>Harpacticoida</taxon>
        <taxon>Harpacticidae</taxon>
        <taxon>Tigriopus</taxon>
    </lineage>
</organism>
<feature type="compositionally biased region" description="Basic and acidic residues" evidence="4">
    <location>
        <begin position="119"/>
        <end position="135"/>
    </location>
</feature>
<feature type="domain" description="Carboxylesterase type B" evidence="5">
    <location>
        <begin position="423"/>
        <end position="940"/>
    </location>
</feature>
<dbReference type="Gene3D" id="2.60.120.590">
    <property type="entry name" value="Alpha-ketoglutarate-dependent dioxygenase AlkB-like"/>
    <property type="match status" value="1"/>
</dbReference>
<gene>
    <name evidence="6" type="ORF">TCAL_08512</name>
</gene>
<dbReference type="PROSITE" id="PS01173">
    <property type="entry name" value="LIPASE_GDXG_HIS"/>
    <property type="match status" value="1"/>
</dbReference>